<dbReference type="KEGG" id="sedi:EBB79_08865"/>
<dbReference type="RefSeq" id="WP_127748551.1">
    <property type="nucleotide sequence ID" value="NZ_CP033219.1"/>
</dbReference>
<dbReference type="InterPro" id="IPR011990">
    <property type="entry name" value="TPR-like_helical_dom_sf"/>
</dbReference>
<dbReference type="SUPFAM" id="SSF48452">
    <property type="entry name" value="TPR-like"/>
    <property type="match status" value="1"/>
</dbReference>
<protein>
    <recommendedName>
        <fullName evidence="3">Tetratricopeptide repeat protein</fullName>
    </recommendedName>
</protein>
<proteinExistence type="predicted"/>
<evidence type="ECO:0008006" key="3">
    <source>
        <dbReference type="Google" id="ProtNLM"/>
    </source>
</evidence>
<sequence length="292" mass="33216">MYVDYAGAFNFNTTARCHDLHLMMYDCMFLGQFKPAMAAAEQMCATLSKDVLSVKGRPQLAITMEGYYSMKMHVLVRFGRWQEIIDTPMPDDPVLYCVSTAVHHYAKGVAHAALKNFDAAELERRSFYAAVERIPDNRKFFNNTARSTLSVGEMMLNGELEYHKGNYALAFEYLRESVQRDDNLEYTEPWAWMHPPRHALAALLAEQKHFDEAEDVYRTDLGLNGKLQRCAHHPRNVWALHGLVECLRQRGESDDLLIYEEQLRIALAKTDVPVTSSCLCRADTATSACCGS</sequence>
<dbReference type="OrthoDB" id="9778494at2"/>
<dbReference type="Gene3D" id="1.25.40.10">
    <property type="entry name" value="Tetratricopeptide repeat domain"/>
    <property type="match status" value="1"/>
</dbReference>
<evidence type="ECO:0000313" key="2">
    <source>
        <dbReference type="Proteomes" id="UP000283063"/>
    </source>
</evidence>
<evidence type="ECO:0000313" key="1">
    <source>
        <dbReference type="EMBL" id="AZV77995.1"/>
    </source>
</evidence>
<name>A0A3T0N1V9_9RHOB</name>
<gene>
    <name evidence="1" type="ORF">EBB79_08865</name>
</gene>
<dbReference type="PANTHER" id="PTHR45588:SF1">
    <property type="entry name" value="WW DOMAIN-CONTAINING PROTEIN"/>
    <property type="match status" value="1"/>
</dbReference>
<dbReference type="AlphaFoldDB" id="A0A3T0N1V9"/>
<reference evidence="1 2" key="1">
    <citation type="submission" date="2018-10" db="EMBL/GenBank/DDBJ databases">
        <title>Parasedimentitalea marina sp. nov., a psychrophilic bacterium isolated from deep seawater of the New Britain Trench.</title>
        <authorList>
            <person name="Cao J."/>
        </authorList>
    </citation>
    <scope>NUCLEOTIDE SEQUENCE [LARGE SCALE GENOMIC DNA]</scope>
    <source>
        <strain evidence="1 2">W43</strain>
    </source>
</reference>
<dbReference type="Proteomes" id="UP000283063">
    <property type="component" value="Chromosome"/>
</dbReference>
<accession>A0A3T0N1V9</accession>
<organism evidence="1 2">
    <name type="scientific">Parasedimentitalea marina</name>
    <dbReference type="NCBI Taxonomy" id="2483033"/>
    <lineage>
        <taxon>Bacteria</taxon>
        <taxon>Pseudomonadati</taxon>
        <taxon>Pseudomonadota</taxon>
        <taxon>Alphaproteobacteria</taxon>
        <taxon>Rhodobacterales</taxon>
        <taxon>Paracoccaceae</taxon>
        <taxon>Parasedimentitalea</taxon>
    </lineage>
</organism>
<dbReference type="EMBL" id="CP033219">
    <property type="protein sequence ID" value="AZV77995.1"/>
    <property type="molecule type" value="Genomic_DNA"/>
</dbReference>
<dbReference type="PANTHER" id="PTHR45588">
    <property type="entry name" value="TPR DOMAIN-CONTAINING PROTEIN"/>
    <property type="match status" value="1"/>
</dbReference>
<keyword evidence="2" id="KW-1185">Reference proteome</keyword>